<evidence type="ECO:0000313" key="2">
    <source>
        <dbReference type="EMBL" id="OLP52811.1"/>
    </source>
</evidence>
<comment type="caution">
    <text evidence="2">The sequence shown here is derived from an EMBL/GenBank/DDBJ whole genome shotgun (WGS) entry which is preliminary data.</text>
</comment>
<dbReference type="PANTHER" id="PTHR32502">
    <property type="entry name" value="N-ACETYLGALACTOSAMINE PERMEASE II COMPONENT-RELATED"/>
    <property type="match status" value="1"/>
</dbReference>
<dbReference type="GO" id="GO:0009401">
    <property type="term" value="P:phosphoenolpyruvate-dependent sugar phosphotransferase system"/>
    <property type="evidence" value="ECO:0007669"/>
    <property type="project" value="TreeGrafter"/>
</dbReference>
<dbReference type="Gene3D" id="3.20.20.70">
    <property type="entry name" value="Aldolase class I"/>
    <property type="match status" value="1"/>
</dbReference>
<dbReference type="PIRSF" id="PIRSF009264">
    <property type="entry name" value="TagBP_ald_AgaZ"/>
    <property type="match status" value="1"/>
</dbReference>
<proteinExistence type="predicted"/>
<accession>A0A1Q9AD09</accession>
<name>A0A1Q9AD09_9HYPH</name>
<dbReference type="NCBIfam" id="TIGR02810">
    <property type="entry name" value="agaZ_gatZ"/>
    <property type="match status" value="1"/>
</dbReference>
<dbReference type="GO" id="GO:0005975">
    <property type="term" value="P:carbohydrate metabolic process"/>
    <property type="evidence" value="ECO:0007669"/>
    <property type="project" value="InterPro"/>
</dbReference>
<evidence type="ECO:0000256" key="1">
    <source>
        <dbReference type="ARBA" id="ARBA00005007"/>
    </source>
</evidence>
<dbReference type="RefSeq" id="WP_075637086.1">
    <property type="nucleotide sequence ID" value="NZ_MKIO01000042.1"/>
</dbReference>
<dbReference type="EMBL" id="MKIO01000042">
    <property type="protein sequence ID" value="OLP52811.1"/>
    <property type="molecule type" value="Genomic_DNA"/>
</dbReference>
<dbReference type="Proteomes" id="UP000186143">
    <property type="component" value="Unassembled WGS sequence"/>
</dbReference>
<dbReference type="InterPro" id="IPR012062">
    <property type="entry name" value="GatZ/KbaZ-like"/>
</dbReference>
<comment type="pathway">
    <text evidence="1">Carbohydrate metabolism.</text>
</comment>
<dbReference type="SUPFAM" id="SSF51569">
    <property type="entry name" value="Aldolase"/>
    <property type="match status" value="1"/>
</dbReference>
<dbReference type="OrthoDB" id="1672942at2"/>
<dbReference type="STRING" id="1672749.BJF92_07470"/>
<dbReference type="InterPro" id="IPR013785">
    <property type="entry name" value="Aldolase_TIM"/>
</dbReference>
<gene>
    <name evidence="2" type="ORF">BJF92_07470</name>
</gene>
<dbReference type="GO" id="GO:0005886">
    <property type="term" value="C:plasma membrane"/>
    <property type="evidence" value="ECO:0007669"/>
    <property type="project" value="TreeGrafter"/>
</dbReference>
<dbReference type="AlphaFoldDB" id="A0A1Q9AD09"/>
<protein>
    <submittedName>
        <fullName evidence="2">D-tagatose-bisphosphate aldolase, class II, non-catalytic subunit</fullName>
    </submittedName>
</protein>
<organism evidence="2 3">
    <name type="scientific">Xaviernesmea rhizosphaerae</name>
    <dbReference type="NCBI Taxonomy" id="1672749"/>
    <lineage>
        <taxon>Bacteria</taxon>
        <taxon>Pseudomonadati</taxon>
        <taxon>Pseudomonadota</taxon>
        <taxon>Alphaproteobacteria</taxon>
        <taxon>Hyphomicrobiales</taxon>
        <taxon>Rhizobiaceae</taxon>
        <taxon>Rhizobium/Agrobacterium group</taxon>
        <taxon>Xaviernesmea</taxon>
    </lineage>
</organism>
<dbReference type="PANTHER" id="PTHR32502:SF2">
    <property type="entry name" value="D-TAGATOSE-1,6-BISPHOSPHATE ALDOLASE SUBUNIT KBAZ"/>
    <property type="match status" value="1"/>
</dbReference>
<reference evidence="2 3" key="1">
    <citation type="submission" date="2016-09" db="EMBL/GenBank/DDBJ databases">
        <title>Rhizobium sp. nov., a novel species isolated from the rice rhizosphere.</title>
        <authorList>
            <person name="Zhao J."/>
            <person name="Zhang X."/>
        </authorList>
    </citation>
    <scope>NUCLEOTIDE SEQUENCE [LARGE SCALE GENOMIC DNA]</scope>
    <source>
        <strain evidence="2 3">MH17</strain>
    </source>
</reference>
<sequence>MSTPLSHLVLTDLAPAHRAGRPFGITSVCSAHPTVLRAAIRRARRDGQPVLIEATCNQVNHLGGYTGMTPADFVRFVEKIAAEEGLDRGQILFGGDHLGPNPWRKEPAETALVKAEAMVEAYVTAGFSKIHLDASMGCAGEPAALDDRTIAGRAARLAAVAEAAARKAGIAPPLYILGTEVPVPGGADHVLDTVEPTAPEAAEATIAVHKTIFAEAGLGEAFSRVIAFVVQPGVEFGSDNVVAYQPEKAEALSAVLATQPGLVFEAHSTDYQTEAALAALVSDGYPILKVGPGLTFAYREALYGLDMIASELVPGYGQRPLAAAMEALMRAAPADWQGHYHGEEAALRLQRHYSYSDRIRYYWNRPEADAAVAKLLQALDGVAIPETLLRQYLGGLPLAEIAGKSASEILVTAVDQVLGLYAAACRPAA</sequence>
<evidence type="ECO:0000313" key="3">
    <source>
        <dbReference type="Proteomes" id="UP000186143"/>
    </source>
</evidence>
<dbReference type="InterPro" id="IPR050303">
    <property type="entry name" value="GatZ_KbaZ_carbometab"/>
</dbReference>
<dbReference type="Pfam" id="PF08013">
    <property type="entry name" value="GatZ_KbaZ-like"/>
    <property type="match status" value="1"/>
</dbReference>
<dbReference type="Gene3D" id="1.10.400.20">
    <property type="entry name" value="putative tagatose 6-phosphate kinase domain like"/>
    <property type="match status" value="1"/>
</dbReference>